<gene>
    <name evidence="2" type="ORF">AB1Y20_005313</name>
</gene>
<keyword evidence="3" id="KW-1185">Reference proteome</keyword>
<organism evidence="2 3">
    <name type="scientific">Prymnesium parvum</name>
    <name type="common">Toxic golden alga</name>
    <dbReference type="NCBI Taxonomy" id="97485"/>
    <lineage>
        <taxon>Eukaryota</taxon>
        <taxon>Haptista</taxon>
        <taxon>Haptophyta</taxon>
        <taxon>Prymnesiophyceae</taxon>
        <taxon>Prymnesiales</taxon>
        <taxon>Prymnesiaceae</taxon>
        <taxon>Prymnesium</taxon>
    </lineage>
</organism>
<accession>A0AB34J657</accession>
<comment type="caution">
    <text evidence="2">The sequence shown here is derived from an EMBL/GenBank/DDBJ whole genome shotgun (WGS) entry which is preliminary data.</text>
</comment>
<sequence>MAGRRGRLLFLSCAFGCGGSAPAHGNTTTHGSYAIRDQAFVFGLAATLPPSSPTVAQVSQALLQGARRFATSISSVSVPSLLPDAVDAATARRERDAMVRWWCAERRPLLPPAAAGEGSLCAMYAAPADGSSKGPQNQSALLARPVVTAQHRSEATAEATRMLHAFCSDAVGSRAQICQKSSGLLGFGRSAMHHVGQAFGLSGTYDGKMATHAALRPAAGGGM</sequence>
<name>A0AB34J657_PRYPA</name>
<evidence type="ECO:0000313" key="3">
    <source>
        <dbReference type="Proteomes" id="UP001515480"/>
    </source>
</evidence>
<feature type="signal peptide" evidence="1">
    <location>
        <begin position="1"/>
        <end position="25"/>
    </location>
</feature>
<protein>
    <submittedName>
        <fullName evidence="2">Uncharacterized protein</fullName>
    </submittedName>
</protein>
<reference evidence="2 3" key="1">
    <citation type="journal article" date="2024" name="Science">
        <title>Giant polyketide synthase enzymes in the biosynthesis of giant marine polyether toxins.</title>
        <authorList>
            <person name="Fallon T.R."/>
            <person name="Shende V.V."/>
            <person name="Wierzbicki I.H."/>
            <person name="Pendleton A.L."/>
            <person name="Watervoot N.F."/>
            <person name="Auber R.P."/>
            <person name="Gonzalez D.J."/>
            <person name="Wisecaver J.H."/>
            <person name="Moore B.S."/>
        </authorList>
    </citation>
    <scope>NUCLEOTIDE SEQUENCE [LARGE SCALE GENOMIC DNA]</scope>
    <source>
        <strain evidence="2 3">12B1</strain>
    </source>
</reference>
<evidence type="ECO:0000256" key="1">
    <source>
        <dbReference type="SAM" id="SignalP"/>
    </source>
</evidence>
<dbReference type="Proteomes" id="UP001515480">
    <property type="component" value="Unassembled WGS sequence"/>
</dbReference>
<dbReference type="EMBL" id="JBGBPQ010000013">
    <property type="protein sequence ID" value="KAL1512039.1"/>
    <property type="molecule type" value="Genomic_DNA"/>
</dbReference>
<proteinExistence type="predicted"/>
<dbReference type="AlphaFoldDB" id="A0AB34J657"/>
<feature type="chain" id="PRO_5044268839" evidence="1">
    <location>
        <begin position="26"/>
        <end position="223"/>
    </location>
</feature>
<evidence type="ECO:0000313" key="2">
    <source>
        <dbReference type="EMBL" id="KAL1512039.1"/>
    </source>
</evidence>
<keyword evidence="1" id="KW-0732">Signal</keyword>